<proteinExistence type="predicted"/>
<evidence type="ECO:0000313" key="2">
    <source>
        <dbReference type="Proteomes" id="UP001552594"/>
    </source>
</evidence>
<dbReference type="RefSeq" id="WP_109279922.1">
    <property type="nucleotide sequence ID" value="NZ_JBFAUK010000040.1"/>
</dbReference>
<accession>A0ABV3K6M2</accession>
<sequence>MTTGALARLVRHGARQRRATGERCDLCDAPTEPGHRHLYATAREEVLCACRACALLFTQDGAGRDSYLLIPRRRVRLDPVSTRELGVPVGLAFFVPRTEGGAMAHYPSPAGATRWQVDPAAWQATVDRHPALGSLTAEVEALLVDTAWSHRHHWIVPLDDCFRLVALVRREWTGLSGGSRVWPAVDRFFTELGELGERAERAEQPVPGR</sequence>
<name>A0ABV3K6M2_STRON</name>
<organism evidence="1 2">
    <name type="scientific">Streptomyces orinoci</name>
    <name type="common">Streptoverticillium orinoci</name>
    <dbReference type="NCBI Taxonomy" id="67339"/>
    <lineage>
        <taxon>Bacteria</taxon>
        <taxon>Bacillati</taxon>
        <taxon>Actinomycetota</taxon>
        <taxon>Actinomycetes</taxon>
        <taxon>Kitasatosporales</taxon>
        <taxon>Streptomycetaceae</taxon>
        <taxon>Streptomyces</taxon>
    </lineage>
</organism>
<gene>
    <name evidence="1" type="ORF">AB0L16_30945</name>
</gene>
<dbReference type="InterPro" id="IPR045991">
    <property type="entry name" value="DUF5947"/>
</dbReference>
<comment type="caution">
    <text evidence="1">The sequence shown here is derived from an EMBL/GenBank/DDBJ whole genome shotgun (WGS) entry which is preliminary data.</text>
</comment>
<dbReference type="Pfam" id="PF19372">
    <property type="entry name" value="DUF5947"/>
    <property type="match status" value="1"/>
</dbReference>
<keyword evidence="2" id="KW-1185">Reference proteome</keyword>
<dbReference type="EMBL" id="JBFAUK010000040">
    <property type="protein sequence ID" value="MEV5510793.1"/>
    <property type="molecule type" value="Genomic_DNA"/>
</dbReference>
<reference evidence="1 2" key="1">
    <citation type="submission" date="2024-06" db="EMBL/GenBank/DDBJ databases">
        <title>The Natural Products Discovery Center: Release of the First 8490 Sequenced Strains for Exploring Actinobacteria Biosynthetic Diversity.</title>
        <authorList>
            <person name="Kalkreuter E."/>
            <person name="Kautsar S.A."/>
            <person name="Yang D."/>
            <person name="Bader C.D."/>
            <person name="Teijaro C.N."/>
            <person name="Fluegel L."/>
            <person name="Davis C.M."/>
            <person name="Simpson J.R."/>
            <person name="Lauterbach L."/>
            <person name="Steele A.D."/>
            <person name="Gui C."/>
            <person name="Meng S."/>
            <person name="Li G."/>
            <person name="Viehrig K."/>
            <person name="Ye F."/>
            <person name="Su P."/>
            <person name="Kiefer A.F."/>
            <person name="Nichols A."/>
            <person name="Cepeda A.J."/>
            <person name="Yan W."/>
            <person name="Fan B."/>
            <person name="Jiang Y."/>
            <person name="Adhikari A."/>
            <person name="Zheng C.-J."/>
            <person name="Schuster L."/>
            <person name="Cowan T.M."/>
            <person name="Smanski M.J."/>
            <person name="Chevrette M.G."/>
            <person name="De Carvalho L.P.S."/>
            <person name="Shen B."/>
        </authorList>
    </citation>
    <scope>NUCLEOTIDE SEQUENCE [LARGE SCALE GENOMIC DNA]</scope>
    <source>
        <strain evidence="1 2">NPDC052347</strain>
    </source>
</reference>
<dbReference type="Proteomes" id="UP001552594">
    <property type="component" value="Unassembled WGS sequence"/>
</dbReference>
<evidence type="ECO:0000313" key="1">
    <source>
        <dbReference type="EMBL" id="MEV5510793.1"/>
    </source>
</evidence>
<protein>
    <submittedName>
        <fullName evidence="1">DUF5947 family protein</fullName>
    </submittedName>
</protein>